<feature type="transmembrane region" description="Helical" evidence="1">
    <location>
        <begin position="17"/>
        <end position="39"/>
    </location>
</feature>
<keyword evidence="3" id="KW-1185">Reference proteome</keyword>
<accession>A0A6G1JK84</accession>
<keyword evidence="1" id="KW-0812">Transmembrane</keyword>
<evidence type="ECO:0000256" key="1">
    <source>
        <dbReference type="SAM" id="Phobius"/>
    </source>
</evidence>
<organism evidence="2 3">
    <name type="scientific">Lentithecium fluviatile CBS 122367</name>
    <dbReference type="NCBI Taxonomy" id="1168545"/>
    <lineage>
        <taxon>Eukaryota</taxon>
        <taxon>Fungi</taxon>
        <taxon>Dikarya</taxon>
        <taxon>Ascomycota</taxon>
        <taxon>Pezizomycotina</taxon>
        <taxon>Dothideomycetes</taxon>
        <taxon>Pleosporomycetidae</taxon>
        <taxon>Pleosporales</taxon>
        <taxon>Massarineae</taxon>
        <taxon>Lentitheciaceae</taxon>
        <taxon>Lentithecium</taxon>
    </lineage>
</organism>
<evidence type="ECO:0000313" key="3">
    <source>
        <dbReference type="Proteomes" id="UP000799291"/>
    </source>
</evidence>
<dbReference type="Proteomes" id="UP000799291">
    <property type="component" value="Unassembled WGS sequence"/>
</dbReference>
<dbReference type="AlphaFoldDB" id="A0A6G1JK84"/>
<keyword evidence="1" id="KW-0472">Membrane</keyword>
<reference evidence="2" key="1">
    <citation type="journal article" date="2020" name="Stud. Mycol.">
        <title>101 Dothideomycetes genomes: a test case for predicting lifestyles and emergence of pathogens.</title>
        <authorList>
            <person name="Haridas S."/>
            <person name="Albert R."/>
            <person name="Binder M."/>
            <person name="Bloem J."/>
            <person name="Labutti K."/>
            <person name="Salamov A."/>
            <person name="Andreopoulos B."/>
            <person name="Baker S."/>
            <person name="Barry K."/>
            <person name="Bills G."/>
            <person name="Bluhm B."/>
            <person name="Cannon C."/>
            <person name="Castanera R."/>
            <person name="Culley D."/>
            <person name="Daum C."/>
            <person name="Ezra D."/>
            <person name="Gonzalez J."/>
            <person name="Henrissat B."/>
            <person name="Kuo A."/>
            <person name="Liang C."/>
            <person name="Lipzen A."/>
            <person name="Lutzoni F."/>
            <person name="Magnuson J."/>
            <person name="Mondo S."/>
            <person name="Nolan M."/>
            <person name="Ohm R."/>
            <person name="Pangilinan J."/>
            <person name="Park H.-J."/>
            <person name="Ramirez L."/>
            <person name="Alfaro M."/>
            <person name="Sun H."/>
            <person name="Tritt A."/>
            <person name="Yoshinaga Y."/>
            <person name="Zwiers L.-H."/>
            <person name="Turgeon B."/>
            <person name="Goodwin S."/>
            <person name="Spatafora J."/>
            <person name="Crous P."/>
            <person name="Grigoriev I."/>
        </authorList>
    </citation>
    <scope>NUCLEOTIDE SEQUENCE</scope>
    <source>
        <strain evidence="2">CBS 122367</strain>
    </source>
</reference>
<evidence type="ECO:0000313" key="2">
    <source>
        <dbReference type="EMBL" id="KAF2690964.1"/>
    </source>
</evidence>
<protein>
    <submittedName>
        <fullName evidence="2">Uncharacterized protein</fullName>
    </submittedName>
</protein>
<proteinExistence type="predicted"/>
<keyword evidence="1" id="KW-1133">Transmembrane helix</keyword>
<dbReference type="EMBL" id="MU005570">
    <property type="protein sequence ID" value="KAF2690964.1"/>
    <property type="molecule type" value="Genomic_DNA"/>
</dbReference>
<gene>
    <name evidence="2" type="ORF">K458DRAFT_412280</name>
</gene>
<name>A0A6G1JK84_9PLEO</name>
<sequence>MPPPQPPAPDHWDLSPTFLQCIALVLLWTIIVAFLIKILKRWRTKGQGMVTGLGEEVRRFADWVDGYRLEDLETE</sequence>